<reference evidence="11 12" key="1">
    <citation type="submission" date="2020-08" db="EMBL/GenBank/DDBJ databases">
        <title>Genomic Encyclopedia of Type Strains, Phase III (KMG-III): the genomes of soil and plant-associated and newly described type strains.</title>
        <authorList>
            <person name="Whitman W."/>
        </authorList>
    </citation>
    <scope>NUCLEOTIDE SEQUENCE [LARGE SCALE GENOMIC DNA]</scope>
    <source>
        <strain evidence="11 12">CECT 8803</strain>
    </source>
</reference>
<dbReference type="GO" id="GO:0006020">
    <property type="term" value="P:inositol metabolic process"/>
    <property type="evidence" value="ECO:0007669"/>
    <property type="project" value="TreeGrafter"/>
</dbReference>
<keyword evidence="6 9" id="KW-0479">Metal-binding</keyword>
<evidence type="ECO:0000256" key="5">
    <source>
        <dbReference type="ARBA" id="ARBA00019784"/>
    </source>
</evidence>
<feature type="binding site" evidence="9">
    <location>
        <position position="86"/>
    </location>
    <ligand>
        <name>Mg(2+)</name>
        <dbReference type="ChEBI" id="CHEBI:18420"/>
        <label>1</label>
        <note>catalytic</note>
    </ligand>
</feature>
<dbReference type="InterPro" id="IPR020550">
    <property type="entry name" value="Inositol_monophosphatase_CS"/>
</dbReference>
<comment type="similarity">
    <text evidence="3 10">Belongs to the inositol monophosphatase superfamily.</text>
</comment>
<dbReference type="GO" id="GO:0008934">
    <property type="term" value="F:inositol monophosphate 1-phosphatase activity"/>
    <property type="evidence" value="ECO:0007669"/>
    <property type="project" value="InterPro"/>
</dbReference>
<sequence>MRSPLINVMVKAATKAARRLRRDFGEVENLQVSRKGPADFVSQSDLKAEEIIRQELSVARPEFAFLMEESAGGVTKPGDEPTWVVDPLDGTANFLHGLPHFAVSLALVERGEVTAGVVYDPIKEELFVAERGKGAYLNDRRLRVSGRKRLDESLVATGIPFKGVRDHGLFLAELEAVMAETAGVRRWGVASLDLAYVAAGRYDGYWERDLAAWDWAAGVLIVREAGGYVSQMDGRTFALDGPSILAANPHLHRDLQKLIGRKKSRA</sequence>
<dbReference type="GO" id="GO:0046872">
    <property type="term" value="F:metal ion binding"/>
    <property type="evidence" value="ECO:0007669"/>
    <property type="project" value="UniProtKB-KW"/>
</dbReference>
<evidence type="ECO:0000313" key="12">
    <source>
        <dbReference type="Proteomes" id="UP000581135"/>
    </source>
</evidence>
<keyword evidence="8 9" id="KW-0460">Magnesium</keyword>
<organism evidence="11 12">
    <name type="scientific">Limibacillus halophilus</name>
    <dbReference type="NCBI Taxonomy" id="1579333"/>
    <lineage>
        <taxon>Bacteria</taxon>
        <taxon>Pseudomonadati</taxon>
        <taxon>Pseudomonadota</taxon>
        <taxon>Alphaproteobacteria</taxon>
        <taxon>Rhodospirillales</taxon>
        <taxon>Rhodovibrionaceae</taxon>
        <taxon>Limibacillus</taxon>
    </lineage>
</organism>
<dbReference type="CDD" id="cd01639">
    <property type="entry name" value="IMPase"/>
    <property type="match status" value="1"/>
</dbReference>
<dbReference type="Gene3D" id="3.30.540.10">
    <property type="entry name" value="Fructose-1,6-Bisphosphatase, subunit A, domain 1"/>
    <property type="match status" value="1"/>
</dbReference>
<accession>A0A839SQQ2</accession>
<dbReference type="PROSITE" id="PS00630">
    <property type="entry name" value="IMP_2"/>
    <property type="match status" value="1"/>
</dbReference>
<dbReference type="PANTHER" id="PTHR20854:SF4">
    <property type="entry name" value="INOSITOL-1-MONOPHOSPHATASE-RELATED"/>
    <property type="match status" value="1"/>
</dbReference>
<dbReference type="PRINTS" id="PR01959">
    <property type="entry name" value="SBIMPHPHTASE"/>
</dbReference>
<evidence type="ECO:0000256" key="9">
    <source>
        <dbReference type="PIRSR" id="PIRSR600760-2"/>
    </source>
</evidence>
<dbReference type="GO" id="GO:0046854">
    <property type="term" value="P:phosphatidylinositol phosphate biosynthetic process"/>
    <property type="evidence" value="ECO:0007669"/>
    <property type="project" value="InterPro"/>
</dbReference>
<evidence type="ECO:0000256" key="1">
    <source>
        <dbReference type="ARBA" id="ARBA00001033"/>
    </source>
</evidence>
<dbReference type="InterPro" id="IPR033942">
    <property type="entry name" value="IMPase"/>
</dbReference>
<dbReference type="PROSITE" id="PS00629">
    <property type="entry name" value="IMP_1"/>
    <property type="match status" value="1"/>
</dbReference>
<dbReference type="PANTHER" id="PTHR20854">
    <property type="entry name" value="INOSITOL MONOPHOSPHATASE"/>
    <property type="match status" value="1"/>
</dbReference>
<comment type="cofactor">
    <cofactor evidence="2 9 10">
        <name>Mg(2+)</name>
        <dbReference type="ChEBI" id="CHEBI:18420"/>
    </cofactor>
</comment>
<dbReference type="InterPro" id="IPR022337">
    <property type="entry name" value="Inositol_monophosphatase_SuhB"/>
</dbReference>
<evidence type="ECO:0000256" key="4">
    <source>
        <dbReference type="ARBA" id="ARBA00013106"/>
    </source>
</evidence>
<gene>
    <name evidence="11" type="ORF">FHR98_001084</name>
</gene>
<dbReference type="EMBL" id="JACHXA010000002">
    <property type="protein sequence ID" value="MBB3064812.1"/>
    <property type="molecule type" value="Genomic_DNA"/>
</dbReference>
<dbReference type="PRINTS" id="PR00377">
    <property type="entry name" value="IMPHPHTASES"/>
</dbReference>
<dbReference type="Pfam" id="PF00459">
    <property type="entry name" value="Inositol_P"/>
    <property type="match status" value="1"/>
</dbReference>
<evidence type="ECO:0000256" key="10">
    <source>
        <dbReference type="RuleBase" id="RU364068"/>
    </source>
</evidence>
<dbReference type="FunFam" id="3.30.540.10:FF:000003">
    <property type="entry name" value="Inositol-1-monophosphatase"/>
    <property type="match status" value="1"/>
</dbReference>
<evidence type="ECO:0000313" key="11">
    <source>
        <dbReference type="EMBL" id="MBB3064812.1"/>
    </source>
</evidence>
<comment type="caution">
    <text evidence="11">The sequence shown here is derived from an EMBL/GenBank/DDBJ whole genome shotgun (WGS) entry which is preliminary data.</text>
</comment>
<dbReference type="Gene3D" id="3.40.190.80">
    <property type="match status" value="1"/>
</dbReference>
<keyword evidence="7 10" id="KW-0378">Hydrolase</keyword>
<keyword evidence="12" id="KW-1185">Reference proteome</keyword>
<proteinExistence type="inferred from homology"/>
<comment type="catalytic activity">
    <reaction evidence="1 10">
        <text>a myo-inositol phosphate + H2O = myo-inositol + phosphate</text>
        <dbReference type="Rhea" id="RHEA:24056"/>
        <dbReference type="ChEBI" id="CHEBI:15377"/>
        <dbReference type="ChEBI" id="CHEBI:17268"/>
        <dbReference type="ChEBI" id="CHEBI:43474"/>
        <dbReference type="ChEBI" id="CHEBI:84139"/>
        <dbReference type="EC" id="3.1.3.25"/>
    </reaction>
</comment>
<dbReference type="AlphaFoldDB" id="A0A839SQQ2"/>
<dbReference type="Proteomes" id="UP000581135">
    <property type="component" value="Unassembled WGS sequence"/>
</dbReference>
<name>A0A839SQQ2_9PROT</name>
<evidence type="ECO:0000256" key="6">
    <source>
        <dbReference type="ARBA" id="ARBA00022723"/>
    </source>
</evidence>
<evidence type="ECO:0000256" key="7">
    <source>
        <dbReference type="ARBA" id="ARBA00022801"/>
    </source>
</evidence>
<dbReference type="EC" id="3.1.3.25" evidence="4 10"/>
<feature type="binding site" evidence="9">
    <location>
        <position position="89"/>
    </location>
    <ligand>
        <name>Mg(2+)</name>
        <dbReference type="ChEBI" id="CHEBI:18420"/>
        <label>1</label>
        <note>catalytic</note>
    </ligand>
</feature>
<evidence type="ECO:0000256" key="3">
    <source>
        <dbReference type="ARBA" id="ARBA00009759"/>
    </source>
</evidence>
<dbReference type="RefSeq" id="WP_183415607.1">
    <property type="nucleotide sequence ID" value="NZ_JACHXA010000002.1"/>
</dbReference>
<dbReference type="InterPro" id="IPR000760">
    <property type="entry name" value="Inositol_monophosphatase-like"/>
</dbReference>
<feature type="binding site" evidence="9">
    <location>
        <position position="214"/>
    </location>
    <ligand>
        <name>Mg(2+)</name>
        <dbReference type="ChEBI" id="CHEBI:18420"/>
        <label>1</label>
        <note>catalytic</note>
    </ligand>
</feature>
<evidence type="ECO:0000256" key="8">
    <source>
        <dbReference type="ARBA" id="ARBA00022842"/>
    </source>
</evidence>
<evidence type="ECO:0000256" key="2">
    <source>
        <dbReference type="ARBA" id="ARBA00001946"/>
    </source>
</evidence>
<feature type="binding site" evidence="9">
    <location>
        <position position="68"/>
    </location>
    <ligand>
        <name>Mg(2+)</name>
        <dbReference type="ChEBI" id="CHEBI:18420"/>
        <label>1</label>
        <note>catalytic</note>
    </ligand>
</feature>
<feature type="binding site" evidence="9">
    <location>
        <position position="88"/>
    </location>
    <ligand>
        <name>Mg(2+)</name>
        <dbReference type="ChEBI" id="CHEBI:18420"/>
        <label>1</label>
        <note>catalytic</note>
    </ligand>
</feature>
<dbReference type="InterPro" id="IPR020583">
    <property type="entry name" value="Inositol_monoP_metal-BS"/>
</dbReference>
<dbReference type="GO" id="GO:0007165">
    <property type="term" value="P:signal transduction"/>
    <property type="evidence" value="ECO:0007669"/>
    <property type="project" value="TreeGrafter"/>
</dbReference>
<protein>
    <recommendedName>
        <fullName evidence="5 10">Inositol-1-monophosphatase</fullName>
        <ecNumber evidence="4 10">3.1.3.25</ecNumber>
    </recommendedName>
</protein>
<dbReference type="SUPFAM" id="SSF56655">
    <property type="entry name" value="Carbohydrate phosphatase"/>
    <property type="match status" value="1"/>
</dbReference>